<dbReference type="RefSeq" id="WP_229805270.1">
    <property type="nucleotide sequence ID" value="NZ_BMXR01000003.1"/>
</dbReference>
<feature type="domain" description="NADP-dependent oxidoreductase" evidence="1">
    <location>
        <begin position="19"/>
        <end position="317"/>
    </location>
</feature>
<dbReference type="AlphaFoldDB" id="A0A918N8K6"/>
<dbReference type="InterPro" id="IPR023210">
    <property type="entry name" value="NADP_OxRdtase_dom"/>
</dbReference>
<dbReference type="CDD" id="cd19086">
    <property type="entry name" value="AKR_AKR11C1"/>
    <property type="match status" value="1"/>
</dbReference>
<dbReference type="EMBL" id="BMXR01000003">
    <property type="protein sequence ID" value="GGX48047.1"/>
    <property type="molecule type" value="Genomic_DNA"/>
</dbReference>
<keyword evidence="3" id="KW-1185">Reference proteome</keyword>
<dbReference type="InterPro" id="IPR053135">
    <property type="entry name" value="AKR2_Oxidoreductase"/>
</dbReference>
<sequence length="331" mass="36732">MTATIKQRPLGTTGYSVSEIGLGCWQLGGDWGALPEGRADAILHSAAEHGVTFWDTADVYGGGESERLVGTYNAAHPDEKRVIVTKAGRTPELYPDGYRRDTLKAAIEASRERLQVDRLDLVQLHCIPFEEIQRGQVFEWLDEFRQDGLIKHYGASVETVEEALYCLDHTEVASLQLIVNLLRQDMAEQVLPRALERQVGVIVRLGLASGLLSGKMTKDRAFAEEDHRNFNRDGDAFFVGETFAGLPFETGVDLAEELKQFCPPGLTLPHLALRWLLDQPAVSSVITGASRPEQIADNATVSALPPLEAEVHERLSRFYHDRVRPHIRGAI</sequence>
<dbReference type="SUPFAM" id="SSF51430">
    <property type="entry name" value="NAD(P)-linked oxidoreductase"/>
    <property type="match status" value="1"/>
</dbReference>
<gene>
    <name evidence="2" type="ORF">GCM10007392_13660</name>
</gene>
<accession>A0A918N8K6</accession>
<reference evidence="2" key="1">
    <citation type="journal article" date="2014" name="Int. J. Syst. Evol. Microbiol.">
        <title>Complete genome sequence of Corynebacterium casei LMG S-19264T (=DSM 44701T), isolated from a smear-ripened cheese.</title>
        <authorList>
            <consortium name="US DOE Joint Genome Institute (JGI-PGF)"/>
            <person name="Walter F."/>
            <person name="Albersmeier A."/>
            <person name="Kalinowski J."/>
            <person name="Ruckert C."/>
        </authorList>
    </citation>
    <scope>NUCLEOTIDE SEQUENCE</scope>
    <source>
        <strain evidence="2">KCTC 22169</strain>
    </source>
</reference>
<comment type="caution">
    <text evidence="2">The sequence shown here is derived from an EMBL/GenBank/DDBJ whole genome shotgun (WGS) entry which is preliminary data.</text>
</comment>
<evidence type="ECO:0000259" key="1">
    <source>
        <dbReference type="Pfam" id="PF00248"/>
    </source>
</evidence>
<name>A0A918N8K6_9GAMM</name>
<evidence type="ECO:0000313" key="3">
    <source>
        <dbReference type="Proteomes" id="UP000626148"/>
    </source>
</evidence>
<dbReference type="Proteomes" id="UP000626148">
    <property type="component" value="Unassembled WGS sequence"/>
</dbReference>
<dbReference type="PANTHER" id="PTHR43312">
    <property type="entry name" value="D-THREO-ALDOSE 1-DEHYDROGENASE"/>
    <property type="match status" value="1"/>
</dbReference>
<dbReference type="PANTHER" id="PTHR43312:SF1">
    <property type="entry name" value="NADP-DEPENDENT OXIDOREDUCTASE DOMAIN-CONTAINING PROTEIN"/>
    <property type="match status" value="1"/>
</dbReference>
<dbReference type="InterPro" id="IPR036812">
    <property type="entry name" value="NAD(P)_OxRdtase_dom_sf"/>
</dbReference>
<dbReference type="Gene3D" id="3.20.20.100">
    <property type="entry name" value="NADP-dependent oxidoreductase domain"/>
    <property type="match status" value="1"/>
</dbReference>
<organism evidence="2 3">
    <name type="scientific">Saccharospirillum salsuginis</name>
    <dbReference type="NCBI Taxonomy" id="418750"/>
    <lineage>
        <taxon>Bacteria</taxon>
        <taxon>Pseudomonadati</taxon>
        <taxon>Pseudomonadota</taxon>
        <taxon>Gammaproteobacteria</taxon>
        <taxon>Oceanospirillales</taxon>
        <taxon>Saccharospirillaceae</taxon>
        <taxon>Saccharospirillum</taxon>
    </lineage>
</organism>
<evidence type="ECO:0000313" key="2">
    <source>
        <dbReference type="EMBL" id="GGX48047.1"/>
    </source>
</evidence>
<proteinExistence type="predicted"/>
<dbReference type="Pfam" id="PF00248">
    <property type="entry name" value="Aldo_ket_red"/>
    <property type="match status" value="1"/>
</dbReference>
<protein>
    <submittedName>
        <fullName evidence="2">Oxidoreductase</fullName>
    </submittedName>
</protein>
<reference evidence="2" key="2">
    <citation type="submission" date="2020-09" db="EMBL/GenBank/DDBJ databases">
        <authorList>
            <person name="Sun Q."/>
            <person name="Kim S."/>
        </authorList>
    </citation>
    <scope>NUCLEOTIDE SEQUENCE</scope>
    <source>
        <strain evidence="2">KCTC 22169</strain>
    </source>
</reference>